<keyword evidence="8" id="KW-1185">Reference proteome</keyword>
<dbReference type="GO" id="GO:0005524">
    <property type="term" value="F:ATP binding"/>
    <property type="evidence" value="ECO:0007669"/>
    <property type="project" value="UniProtKB-KW"/>
</dbReference>
<keyword evidence="6" id="KW-0812">Transmembrane</keyword>
<evidence type="ECO:0000256" key="4">
    <source>
        <dbReference type="ARBA" id="ARBA00022840"/>
    </source>
</evidence>
<evidence type="ECO:0000313" key="9">
    <source>
        <dbReference type="RefSeq" id="XP_026687023.1"/>
    </source>
</evidence>
<dbReference type="GeneID" id="113471799"/>
<accession>A0A3Q0JIS1</accession>
<proteinExistence type="predicted"/>
<dbReference type="GO" id="GO:0005634">
    <property type="term" value="C:nucleus"/>
    <property type="evidence" value="ECO:0007669"/>
    <property type="project" value="TreeGrafter"/>
</dbReference>
<evidence type="ECO:0000256" key="5">
    <source>
        <dbReference type="SAM" id="MobiDB-lite"/>
    </source>
</evidence>
<dbReference type="PANTHER" id="PTHR11042:SF91">
    <property type="entry name" value="EUKARYOTIC TRANSLATION INITIATION FACTOR 2-ALPHA KINASE"/>
    <property type="match status" value="1"/>
</dbReference>
<dbReference type="AlphaFoldDB" id="A0A3Q0JIS1"/>
<evidence type="ECO:0000313" key="8">
    <source>
        <dbReference type="Proteomes" id="UP000079169"/>
    </source>
</evidence>
<feature type="compositionally biased region" description="Low complexity" evidence="5">
    <location>
        <begin position="112"/>
        <end position="122"/>
    </location>
</feature>
<dbReference type="InterPro" id="IPR050339">
    <property type="entry name" value="CC_SR_Kinase"/>
</dbReference>
<keyword evidence="3" id="KW-0418">Kinase</keyword>
<name>A0A3Q0JIS1_DIACI</name>
<dbReference type="KEGG" id="dci:113471799"/>
<evidence type="ECO:0000256" key="6">
    <source>
        <dbReference type="SAM" id="Phobius"/>
    </source>
</evidence>
<organism evidence="8 9">
    <name type="scientific">Diaphorina citri</name>
    <name type="common">Asian citrus psyllid</name>
    <dbReference type="NCBI Taxonomy" id="121845"/>
    <lineage>
        <taxon>Eukaryota</taxon>
        <taxon>Metazoa</taxon>
        <taxon>Ecdysozoa</taxon>
        <taxon>Arthropoda</taxon>
        <taxon>Hexapoda</taxon>
        <taxon>Insecta</taxon>
        <taxon>Pterygota</taxon>
        <taxon>Neoptera</taxon>
        <taxon>Paraneoptera</taxon>
        <taxon>Hemiptera</taxon>
        <taxon>Sternorrhyncha</taxon>
        <taxon>Psylloidea</taxon>
        <taxon>Psyllidae</taxon>
        <taxon>Diaphorininae</taxon>
        <taxon>Diaphorina</taxon>
    </lineage>
</organism>
<sequence>MAGKSYNYKVDIYSLGMIFFELLIPFHTQMERWKMLSDLRNNVYPAHFNTSYPKEYELLQSMLASSPDKRVTTYGIRARAPLGDLHPDNKIDPRWHYELPRGHLRTPSFGKSHSSSSSTSTE</sequence>
<keyword evidence="4" id="KW-0067">ATP-binding</keyword>
<dbReference type="InterPro" id="IPR011009">
    <property type="entry name" value="Kinase-like_dom_sf"/>
</dbReference>
<evidence type="ECO:0000256" key="3">
    <source>
        <dbReference type="ARBA" id="ARBA00022777"/>
    </source>
</evidence>
<dbReference type="PROSITE" id="PS50011">
    <property type="entry name" value="PROTEIN_KINASE_DOM"/>
    <property type="match status" value="1"/>
</dbReference>
<keyword evidence="2" id="KW-0547">Nucleotide-binding</keyword>
<dbReference type="Proteomes" id="UP000079169">
    <property type="component" value="Unplaced"/>
</dbReference>
<dbReference type="Gene3D" id="1.10.510.10">
    <property type="entry name" value="Transferase(Phosphotransferase) domain 1"/>
    <property type="match status" value="1"/>
</dbReference>
<evidence type="ECO:0000256" key="2">
    <source>
        <dbReference type="ARBA" id="ARBA00022741"/>
    </source>
</evidence>
<evidence type="ECO:0000256" key="1">
    <source>
        <dbReference type="ARBA" id="ARBA00022679"/>
    </source>
</evidence>
<gene>
    <name evidence="9" type="primary">LOC113471799</name>
</gene>
<dbReference type="STRING" id="121845.A0A3Q0JIS1"/>
<dbReference type="PANTHER" id="PTHR11042">
    <property type="entry name" value="EUKARYOTIC TRANSLATION INITIATION FACTOR 2-ALPHA KINASE EIF2-ALPHA KINASE -RELATED"/>
    <property type="match status" value="1"/>
</dbReference>
<reference evidence="9" key="1">
    <citation type="submission" date="2025-08" db="UniProtKB">
        <authorList>
            <consortium name="RefSeq"/>
        </authorList>
    </citation>
    <scope>IDENTIFICATION</scope>
</reference>
<evidence type="ECO:0000259" key="7">
    <source>
        <dbReference type="PROSITE" id="PS50011"/>
    </source>
</evidence>
<keyword evidence="6" id="KW-1133">Transmembrane helix</keyword>
<keyword evidence="6" id="KW-0472">Membrane</keyword>
<feature type="transmembrane region" description="Helical" evidence="6">
    <location>
        <begin position="12"/>
        <end position="30"/>
    </location>
</feature>
<dbReference type="GO" id="GO:0005737">
    <property type="term" value="C:cytoplasm"/>
    <property type="evidence" value="ECO:0007669"/>
    <property type="project" value="TreeGrafter"/>
</dbReference>
<protein>
    <submittedName>
        <fullName evidence="9">Eukaryotic translation initiation factor 2-alpha kinase-like</fullName>
    </submittedName>
</protein>
<feature type="region of interest" description="Disordered" evidence="5">
    <location>
        <begin position="101"/>
        <end position="122"/>
    </location>
</feature>
<dbReference type="PaxDb" id="121845-A0A3Q0JIS1"/>
<dbReference type="GO" id="GO:0004694">
    <property type="term" value="F:eukaryotic translation initiation factor 2alpha kinase activity"/>
    <property type="evidence" value="ECO:0007669"/>
    <property type="project" value="TreeGrafter"/>
</dbReference>
<keyword evidence="1" id="KW-0808">Transferase</keyword>
<dbReference type="SUPFAM" id="SSF56112">
    <property type="entry name" value="Protein kinase-like (PK-like)"/>
    <property type="match status" value="1"/>
</dbReference>
<feature type="domain" description="Protein kinase" evidence="7">
    <location>
        <begin position="1"/>
        <end position="89"/>
    </location>
</feature>
<dbReference type="RefSeq" id="XP_026687023.1">
    <property type="nucleotide sequence ID" value="XM_026831222.1"/>
</dbReference>
<dbReference type="InterPro" id="IPR000719">
    <property type="entry name" value="Prot_kinase_dom"/>
</dbReference>